<dbReference type="PROSITE" id="PS51192">
    <property type="entry name" value="HELICASE_ATP_BIND_1"/>
    <property type="match status" value="1"/>
</dbReference>
<evidence type="ECO:0000259" key="6">
    <source>
        <dbReference type="PROSITE" id="PS51194"/>
    </source>
</evidence>
<protein>
    <submittedName>
        <fullName evidence="7">Uncharacterized protein</fullName>
    </submittedName>
</protein>
<dbReference type="OrthoDB" id="3270319at2759"/>
<dbReference type="SUPFAM" id="SSF52540">
    <property type="entry name" value="P-loop containing nucleoside triphosphate hydrolases"/>
    <property type="match status" value="2"/>
</dbReference>
<dbReference type="Pfam" id="PF00271">
    <property type="entry name" value="Helicase_C"/>
    <property type="match status" value="1"/>
</dbReference>
<dbReference type="Gene3D" id="3.40.50.300">
    <property type="entry name" value="P-loop containing nucleotide triphosphate hydrolases"/>
    <property type="match status" value="1"/>
</dbReference>
<dbReference type="Proteomes" id="UP000559256">
    <property type="component" value="Unassembled WGS sequence"/>
</dbReference>
<feature type="compositionally biased region" description="Basic residues" evidence="4">
    <location>
        <begin position="1165"/>
        <end position="1179"/>
    </location>
</feature>
<sequence>MPHYRAISSFPRSRKKNNTFYSSHTAASSLIPLYFSQPNHPPWCWQQWKERTGVWHGLFPKDDESLPKPWTRRDAKDIEQFFHQYTLVQGEEAKIQFASKKKGGDLDHPGRDKWNKWIGTCWPKWKIHDAVVDSLKDANSYPVDVLLASPPEDDVWSDILKHWPLFSFHIPRALDGIAMRLFGPDAFNGDYLISSVQKPLTAFGNRSWRLIRQRTKRQRNRLDTLEQEVTEKFQEIKTGTPTVTAITKIIQVTSEWRDLAELYKTPSIVEKTSSMLTDLHALLDSAGAQVQKQKSIRVRAKPVSAPKTGSKARSTISWATEKDVEAIELAYSQYFGNDADDDDNGAVLHDGESELVIGLKDVIEGDLGMEVEGSMTPEQLAKRLHFVQDGLPYQFNRYRHVTGINSWDEPALFEADPVPETLQPLHLHWHQSAGVHSIVRNTFSKEPLAENETPGMLITDEVGLGKTAQLITFIAFLNQALAGQMNNDGNTPPILKSHPFLGKKAEIPSLPHLIIVPGTLRAQWVEELKLFFRPKSVDIFIYDCTRKGNDAFWAPGGPYSQSNHKPHNRILVATHSTLANEHSYAFMKPPTVKRKSPSGEVPWEQPPRRTAASIKHTIFDMEFLTITVDEAHEFRNIGAKHLSALAVYERSQIRLAMTGTPLLTSTKDLAALARLIGIPHFLTLAAYEELKEDEAEIRRARKADESDAPTNLRRVQIQIALRIQGQYASKVLRRTAESKNYLGYKVLNLPPLYTIYAYLELNEREKKIINRIAEKAEGPIVVANEAGIRTRSFYLEYRSAITFARDNPRSPLPVFKSLEDWLPVHSTKMTVTAKLVQYYLQRDDVEHATFVDGKPVFPELPPLAPGEEPKQTRRILIYSEFPSMTPLLQNILRLYGSESLRMDGSMGYDKRSRVVMLFHQPNSPRVLIFSRVGGAGLNLSIADLVLFFDQPWSAQDIRQIRARAHRQPQKRVVTTIHLLASGSADILIHKLAQGKEEVQDAFLASKLPDNLMALLEGSSSMDLEDADESEEENKPSRKKRGRQSEIMPSASIVQTSDDGTQSENLPLKKRSKPRKSAQTQGDEDENPPLKKSSKARKSLLTEVSDDDMQSDMPPPKKRSKPRKSTPTEDDEDAESGKSAGKKPRSGIPASTFQSSEDENPESKILPKKKPTPKKKKKALASKSAGRLHALFDYLDANETSIVKHRKPHVSDSELEGPTNPGQSSYSTHSEGEPDGPYTTDDMRMTGPEDNSMGISDKDDEQQDQQDHEMKGVDTQGSSDVSCSPEHVSPGRNSPVYDIPESTAPIRRKSFSRPSSIDSDDSAIYAQNASPIRGSDDEEDFWNPTTPSTSNRSKVPHFNLAEVAQMSSSSLKTADSSRGRSYSSLSTVPQMSAKAPLRPVAHTRHNSPPMTDNPPMSRMSRQHPATIVVAAGRTQHLYEVPSRSEPPIHRRPTELSPLSNTAVSLWKSEPNQGKPGRGGSRESGSGSNRGGRGRGRPRGV</sequence>
<feature type="compositionally biased region" description="Polar residues" evidence="4">
    <location>
        <begin position="1342"/>
        <end position="1352"/>
    </location>
</feature>
<evidence type="ECO:0000256" key="2">
    <source>
        <dbReference type="ARBA" id="ARBA00022801"/>
    </source>
</evidence>
<keyword evidence="2" id="KW-0378">Hydrolase</keyword>
<dbReference type="Pfam" id="PF00176">
    <property type="entry name" value="SNF2-rel_dom"/>
    <property type="match status" value="1"/>
</dbReference>
<accession>A0A8H5FNV8</accession>
<evidence type="ECO:0000256" key="3">
    <source>
        <dbReference type="ARBA" id="ARBA00022840"/>
    </source>
</evidence>
<feature type="compositionally biased region" description="Polar residues" evidence="4">
    <location>
        <begin position="1219"/>
        <end position="1228"/>
    </location>
</feature>
<evidence type="ECO:0000259" key="5">
    <source>
        <dbReference type="PROSITE" id="PS51192"/>
    </source>
</evidence>
<dbReference type="PROSITE" id="PS51194">
    <property type="entry name" value="HELICASE_CTER"/>
    <property type="match status" value="1"/>
</dbReference>
<dbReference type="InterPro" id="IPR014001">
    <property type="entry name" value="Helicase_ATP-bd"/>
</dbReference>
<comment type="caution">
    <text evidence="7">The sequence shown here is derived from an EMBL/GenBank/DDBJ whole genome shotgun (WGS) entry which is preliminary data.</text>
</comment>
<dbReference type="InterPro" id="IPR049730">
    <property type="entry name" value="SNF2/RAD54-like_C"/>
</dbReference>
<name>A0A8H5FNV8_9AGAR</name>
<feature type="region of interest" description="Disordered" evidence="4">
    <location>
        <begin position="1021"/>
        <end position="1419"/>
    </location>
</feature>
<dbReference type="InterPro" id="IPR001650">
    <property type="entry name" value="Helicase_C-like"/>
</dbReference>
<dbReference type="GO" id="GO:0016787">
    <property type="term" value="F:hydrolase activity"/>
    <property type="evidence" value="ECO:0007669"/>
    <property type="project" value="UniProtKB-KW"/>
</dbReference>
<reference evidence="7 8" key="1">
    <citation type="journal article" date="2020" name="ISME J.">
        <title>Uncovering the hidden diversity of litter-decomposition mechanisms in mushroom-forming fungi.</title>
        <authorList>
            <person name="Floudas D."/>
            <person name="Bentzer J."/>
            <person name="Ahren D."/>
            <person name="Johansson T."/>
            <person name="Persson P."/>
            <person name="Tunlid A."/>
        </authorList>
    </citation>
    <scope>NUCLEOTIDE SEQUENCE [LARGE SCALE GENOMIC DNA]</scope>
    <source>
        <strain evidence="7 8">CBS 291.85</strain>
    </source>
</reference>
<dbReference type="CDD" id="cd18793">
    <property type="entry name" value="SF2_C_SNF"/>
    <property type="match status" value="1"/>
</dbReference>
<evidence type="ECO:0000256" key="1">
    <source>
        <dbReference type="ARBA" id="ARBA00022741"/>
    </source>
</evidence>
<feature type="compositionally biased region" description="Polar residues" evidence="4">
    <location>
        <begin position="1364"/>
        <end position="1373"/>
    </location>
</feature>
<dbReference type="InterPro" id="IPR000330">
    <property type="entry name" value="SNF2_N"/>
</dbReference>
<keyword evidence="3" id="KW-0067">ATP-binding</keyword>
<feature type="domain" description="Helicase C-terminal" evidence="6">
    <location>
        <begin position="856"/>
        <end position="1015"/>
    </location>
</feature>
<feature type="region of interest" description="Disordered" evidence="4">
    <location>
        <begin position="1432"/>
        <end position="1499"/>
    </location>
</feature>
<dbReference type="SMART" id="SM00487">
    <property type="entry name" value="DEXDc"/>
    <property type="match status" value="1"/>
</dbReference>
<dbReference type="GO" id="GO:0005524">
    <property type="term" value="F:ATP binding"/>
    <property type="evidence" value="ECO:0007669"/>
    <property type="project" value="InterPro"/>
</dbReference>
<dbReference type="InterPro" id="IPR038718">
    <property type="entry name" value="SNF2-like_sf"/>
</dbReference>
<dbReference type="Gene3D" id="3.40.50.10810">
    <property type="entry name" value="Tandem AAA-ATPase domain"/>
    <property type="match status" value="1"/>
</dbReference>
<evidence type="ECO:0000313" key="8">
    <source>
        <dbReference type="Proteomes" id="UP000559256"/>
    </source>
</evidence>
<organism evidence="7 8">
    <name type="scientific">Tetrapyrgos nigripes</name>
    <dbReference type="NCBI Taxonomy" id="182062"/>
    <lineage>
        <taxon>Eukaryota</taxon>
        <taxon>Fungi</taxon>
        <taxon>Dikarya</taxon>
        <taxon>Basidiomycota</taxon>
        <taxon>Agaricomycotina</taxon>
        <taxon>Agaricomycetes</taxon>
        <taxon>Agaricomycetidae</taxon>
        <taxon>Agaricales</taxon>
        <taxon>Marasmiineae</taxon>
        <taxon>Marasmiaceae</taxon>
        <taxon>Tetrapyrgos</taxon>
    </lineage>
</organism>
<proteinExistence type="predicted"/>
<dbReference type="InterPro" id="IPR027417">
    <property type="entry name" value="P-loop_NTPase"/>
</dbReference>
<evidence type="ECO:0000313" key="7">
    <source>
        <dbReference type="EMBL" id="KAF5343273.1"/>
    </source>
</evidence>
<evidence type="ECO:0000256" key="4">
    <source>
        <dbReference type="SAM" id="MobiDB-lite"/>
    </source>
</evidence>
<feature type="compositionally biased region" description="Polar residues" evidence="4">
    <location>
        <begin position="1051"/>
        <end position="1064"/>
    </location>
</feature>
<dbReference type="PANTHER" id="PTHR10799">
    <property type="entry name" value="SNF2/RAD54 HELICASE FAMILY"/>
    <property type="match status" value="1"/>
</dbReference>
<gene>
    <name evidence="7" type="ORF">D9758_016301</name>
</gene>
<dbReference type="SMART" id="SM00490">
    <property type="entry name" value="HELICc"/>
    <property type="match status" value="1"/>
</dbReference>
<feature type="compositionally biased region" description="Acidic residues" evidence="4">
    <location>
        <begin position="1022"/>
        <end position="1031"/>
    </location>
</feature>
<keyword evidence="1" id="KW-0547">Nucleotide-binding</keyword>
<keyword evidence="8" id="KW-1185">Reference proteome</keyword>
<dbReference type="EMBL" id="JAACJM010000144">
    <property type="protein sequence ID" value="KAF5343273.1"/>
    <property type="molecule type" value="Genomic_DNA"/>
</dbReference>
<feature type="domain" description="Helicase ATP-binding" evidence="5">
    <location>
        <begin position="447"/>
        <end position="679"/>
    </location>
</feature>
<feature type="compositionally biased region" description="Basic residues" evidence="4">
    <location>
        <begin position="1490"/>
        <end position="1499"/>
    </location>
</feature>